<dbReference type="GO" id="GO:0003855">
    <property type="term" value="F:3-dehydroquinate dehydratase activity"/>
    <property type="evidence" value="ECO:0007669"/>
    <property type="project" value="InterPro"/>
</dbReference>
<protein>
    <submittedName>
        <fullName evidence="1">3-dehydroquinate dehydratase</fullName>
    </submittedName>
</protein>
<dbReference type="GO" id="GO:0004764">
    <property type="term" value="F:shikimate 3-dehydrogenase (NADP+) activity"/>
    <property type="evidence" value="ECO:0007669"/>
    <property type="project" value="InterPro"/>
</dbReference>
<dbReference type="RefSeq" id="WP_116883236.1">
    <property type="nucleotide sequence ID" value="NZ_CABMMC010000016.1"/>
</dbReference>
<dbReference type="GeneID" id="78294556"/>
<dbReference type="InterPro" id="IPR013785">
    <property type="entry name" value="Aldolase_TIM"/>
</dbReference>
<reference evidence="1 2" key="1">
    <citation type="submission" date="2018-04" db="EMBL/GenBank/DDBJ databases">
        <title>Genomic Encyclopedia of Type Strains, Phase IV (KMG-IV): sequencing the most valuable type-strain genomes for metagenomic binning, comparative biology and taxonomic classification.</title>
        <authorList>
            <person name="Goeker M."/>
        </authorList>
    </citation>
    <scope>NUCLEOTIDE SEQUENCE [LARGE SCALE GENOMIC DNA]</scope>
    <source>
        <strain evidence="1 2">DSM 14823</strain>
    </source>
</reference>
<dbReference type="OrthoDB" id="9813659at2"/>
<evidence type="ECO:0000313" key="2">
    <source>
        <dbReference type="Proteomes" id="UP000245959"/>
    </source>
</evidence>
<gene>
    <name evidence="1" type="ORF">C8D82_106124</name>
</gene>
<dbReference type="PANTHER" id="PTHR21089:SF1">
    <property type="entry name" value="BIFUNCTIONAL 3-DEHYDROQUINATE DEHYDRATASE_SHIKIMATE DEHYDROGENASE, CHLOROPLASTIC"/>
    <property type="match status" value="1"/>
</dbReference>
<comment type="caution">
    <text evidence="1">The sequence shown here is derived from an EMBL/GenBank/DDBJ whole genome shotgun (WGS) entry which is preliminary data.</text>
</comment>
<dbReference type="GO" id="GO:0019632">
    <property type="term" value="P:shikimate metabolic process"/>
    <property type="evidence" value="ECO:0007669"/>
    <property type="project" value="TreeGrafter"/>
</dbReference>
<dbReference type="Proteomes" id="UP000245959">
    <property type="component" value="Unassembled WGS sequence"/>
</dbReference>
<dbReference type="Pfam" id="PF01487">
    <property type="entry name" value="DHquinase_I"/>
    <property type="match status" value="1"/>
</dbReference>
<accession>A0A2U1B7E3</accession>
<organism evidence="1 2">
    <name type="scientific">Victivallis vadensis</name>
    <dbReference type="NCBI Taxonomy" id="172901"/>
    <lineage>
        <taxon>Bacteria</taxon>
        <taxon>Pseudomonadati</taxon>
        <taxon>Lentisphaerota</taxon>
        <taxon>Lentisphaeria</taxon>
        <taxon>Victivallales</taxon>
        <taxon>Victivallaceae</taxon>
        <taxon>Victivallis</taxon>
    </lineage>
</organism>
<dbReference type="Gene3D" id="3.20.20.70">
    <property type="entry name" value="Aldolase class I"/>
    <property type="match status" value="1"/>
</dbReference>
<dbReference type="PANTHER" id="PTHR21089">
    <property type="entry name" value="SHIKIMATE DEHYDROGENASE"/>
    <property type="match status" value="1"/>
</dbReference>
<proteinExistence type="predicted"/>
<name>A0A2U1B7E3_9BACT</name>
<dbReference type="InterPro" id="IPR001381">
    <property type="entry name" value="DHquinase_I"/>
</dbReference>
<keyword evidence="2" id="KW-1185">Reference proteome</keyword>
<evidence type="ECO:0000313" key="1">
    <source>
        <dbReference type="EMBL" id="PVY44606.1"/>
    </source>
</evidence>
<dbReference type="SUPFAM" id="SSF51569">
    <property type="entry name" value="Aldolase"/>
    <property type="match status" value="1"/>
</dbReference>
<dbReference type="EMBL" id="QEKH01000006">
    <property type="protein sequence ID" value="PVY44606.1"/>
    <property type="molecule type" value="Genomic_DNA"/>
</dbReference>
<dbReference type="AlphaFoldDB" id="A0A2U1B7E3"/>
<dbReference type="GO" id="GO:0009423">
    <property type="term" value="P:chorismate biosynthetic process"/>
    <property type="evidence" value="ECO:0007669"/>
    <property type="project" value="TreeGrafter"/>
</dbReference>
<dbReference type="InterPro" id="IPR022893">
    <property type="entry name" value="Shikimate_DH_fam"/>
</dbReference>
<sequence>MKRTFLNQPDPVVTGIFAGQTPAELTAEARNCEFEGADGLAVDLGDLKPEFRKRDALKGVIDAVRLPFMFCFYRNDPQQHLGDDARQEVLLAAADAGASIIDVMGDLYDPSPMELTRNQAAVDKQKRLIDRIHGKGADVVISSHMQCPRTAEQVLEHLSETAKRDADVVKIVTTVNSDDELAEAFRTTLLLKRELKLPFIHLCNGSYSRPHRFMGPALGVSILFAVSRYEPRYGMGQPTIRAMKTVLQNMHWNINNL</sequence>